<dbReference type="Proteomes" id="UP001065549">
    <property type="component" value="Unassembled WGS sequence"/>
</dbReference>
<dbReference type="GO" id="GO:0070573">
    <property type="term" value="F:metallodipeptidase activity"/>
    <property type="evidence" value="ECO:0007669"/>
    <property type="project" value="TreeGrafter"/>
</dbReference>
<evidence type="ECO:0008006" key="3">
    <source>
        <dbReference type="Google" id="ProtNLM"/>
    </source>
</evidence>
<name>A0A9J6QPT2_9FIRM</name>
<protein>
    <recommendedName>
        <fullName evidence="3">DUF4836 family protein</fullName>
    </recommendedName>
</protein>
<dbReference type="GO" id="GO:0005829">
    <property type="term" value="C:cytosol"/>
    <property type="evidence" value="ECO:0007669"/>
    <property type="project" value="TreeGrafter"/>
</dbReference>
<comment type="caution">
    <text evidence="1">The sequence shown here is derived from an EMBL/GenBank/DDBJ whole genome shotgun (WGS) entry which is preliminary data.</text>
</comment>
<accession>A0A9J6QPT2</accession>
<dbReference type="PANTHER" id="PTHR43501:SF1">
    <property type="entry name" value="CYTOSOL NON-SPECIFIC DIPEPTIDASE"/>
    <property type="match status" value="1"/>
</dbReference>
<dbReference type="Gene3D" id="3.40.630.10">
    <property type="entry name" value="Zn peptidases"/>
    <property type="match status" value="1"/>
</dbReference>
<evidence type="ECO:0000313" key="2">
    <source>
        <dbReference type="Proteomes" id="UP001065549"/>
    </source>
</evidence>
<dbReference type="EMBL" id="JAOSHN010000002">
    <property type="protein sequence ID" value="MCU7378002.1"/>
    <property type="molecule type" value="Genomic_DNA"/>
</dbReference>
<organism evidence="1 2">
    <name type="scientific">Hominibacterium faecale</name>
    <dbReference type="NCBI Taxonomy" id="2839743"/>
    <lineage>
        <taxon>Bacteria</taxon>
        <taxon>Bacillati</taxon>
        <taxon>Bacillota</taxon>
        <taxon>Clostridia</taxon>
        <taxon>Peptostreptococcales</taxon>
        <taxon>Anaerovoracaceae</taxon>
        <taxon>Hominibacterium</taxon>
    </lineage>
</organism>
<dbReference type="PROSITE" id="PS51257">
    <property type="entry name" value="PROKAR_LIPOPROTEIN"/>
    <property type="match status" value="1"/>
</dbReference>
<dbReference type="InterPro" id="IPR001160">
    <property type="entry name" value="Peptidase_M20C"/>
</dbReference>
<proteinExistence type="predicted"/>
<sequence>MKRFFPFFLISTFIVVFLLFTGCSTDKENAKLSVKESLNTNYESLSSQMKDSTDFQQLSDYLTEWAKENGIDVKTSNDQYIVLAKPASEGFEDAQTFTVQCPINLGQAEEKNGDLETAAAVMALLYSSDSHGSLKAIFTLEKDGKPVGANALSDKYLKTDNFIVLNHEEEPALYNSIAASSEIIASQTLKRTSPQYTKAYKIQLTGTASKSPYKYRGDYPNAIKTIGDLLASCKSSSVLFELASFEGGEASDLYPKTAEAVIVLQENDVESFTKRFESSFEKVEEYYDDLEEPFEYTMTETKMPDQVISTKDTDNIVSLMYTIINGTYLKSDKGDVIAASNIGRVSTKKGQFKLQINAKSLENSILDEMRTIFKTTCGLCDIKYKEASSTALWYASEKTPLFSALSTSPKTTPGGTLENLDGSAFLAKKADLNMAVWSMNKKSAEKQLNTLMEYMKTFGPSEK</sequence>
<dbReference type="AlphaFoldDB" id="A0A9J6QPT2"/>
<dbReference type="PANTHER" id="PTHR43501">
    <property type="entry name" value="CYTOSOL NON-SPECIFIC DIPEPTIDASE"/>
    <property type="match status" value="1"/>
</dbReference>
<dbReference type="GO" id="GO:0006508">
    <property type="term" value="P:proteolysis"/>
    <property type="evidence" value="ECO:0007669"/>
    <property type="project" value="InterPro"/>
</dbReference>
<gene>
    <name evidence="1" type="ORF">OBO34_06505</name>
</gene>
<evidence type="ECO:0000313" key="1">
    <source>
        <dbReference type="EMBL" id="MCU7378002.1"/>
    </source>
</evidence>
<reference evidence="1" key="1">
    <citation type="submission" date="2022-09" db="EMBL/GenBank/DDBJ databases">
        <title>Culturomic study of gut microbiota in children with autism spectrum disorder.</title>
        <authorList>
            <person name="Efimov B.A."/>
            <person name="Chaplin A.V."/>
            <person name="Sokolova S.R."/>
            <person name="Pikina A.P."/>
            <person name="Korzhanova M."/>
            <person name="Belova V."/>
            <person name="Korostin D."/>
        </authorList>
    </citation>
    <scope>NUCLEOTIDE SEQUENCE</scope>
    <source>
        <strain evidence="1">ASD5510</strain>
    </source>
</reference>
<dbReference type="RefSeq" id="WP_148395276.1">
    <property type="nucleotide sequence ID" value="NZ_JAOSHN010000002.1"/>
</dbReference>
<keyword evidence="2" id="KW-1185">Reference proteome</keyword>